<evidence type="ECO:0000313" key="1">
    <source>
        <dbReference type="EMBL" id="WQF88240.1"/>
    </source>
</evidence>
<organism evidence="1 2">
    <name type="scientific">Colletotrichum destructivum</name>
    <dbReference type="NCBI Taxonomy" id="34406"/>
    <lineage>
        <taxon>Eukaryota</taxon>
        <taxon>Fungi</taxon>
        <taxon>Dikarya</taxon>
        <taxon>Ascomycota</taxon>
        <taxon>Pezizomycotina</taxon>
        <taxon>Sordariomycetes</taxon>
        <taxon>Hypocreomycetidae</taxon>
        <taxon>Glomerellales</taxon>
        <taxon>Glomerellaceae</taxon>
        <taxon>Colletotrichum</taxon>
        <taxon>Colletotrichum destructivum species complex</taxon>
    </lineage>
</organism>
<dbReference type="AlphaFoldDB" id="A0AAX4IYB8"/>
<evidence type="ECO:0000313" key="2">
    <source>
        <dbReference type="Proteomes" id="UP001322277"/>
    </source>
</evidence>
<keyword evidence="2" id="KW-1185">Reference proteome</keyword>
<name>A0AAX4IYB8_9PEZI</name>
<sequence length="58" mass="6331">MDSRCQEAGVGEGTRTLPVSFFLLSPAPTIRFVSLELHFGPIIRTSSGEKRQHGSPCE</sequence>
<dbReference type="Proteomes" id="UP001322277">
    <property type="component" value="Chromosome 9"/>
</dbReference>
<reference evidence="2" key="1">
    <citation type="journal article" date="2023" name="bioRxiv">
        <title>Complete genome of the Medicago anthracnose fungus, Colletotrichum destructivum, reveals a mini-chromosome-like region within a core chromosome.</title>
        <authorList>
            <person name="Lapalu N."/>
            <person name="Simon A."/>
            <person name="Lu A."/>
            <person name="Plaumann P.-L."/>
            <person name="Amselem J."/>
            <person name="Pigne S."/>
            <person name="Auger A."/>
            <person name="Koch C."/>
            <person name="Dallery J.-F."/>
            <person name="O'Connell R.J."/>
        </authorList>
    </citation>
    <scope>NUCLEOTIDE SEQUENCE [LARGE SCALE GENOMIC DNA]</scope>
    <source>
        <strain evidence="2">CBS 520.97</strain>
    </source>
</reference>
<gene>
    <name evidence="1" type="ORF">CDEST_13254</name>
</gene>
<dbReference type="KEGG" id="cdet:87949754"/>
<dbReference type="GeneID" id="87949754"/>
<proteinExistence type="predicted"/>
<dbReference type="EMBL" id="CP137313">
    <property type="protein sequence ID" value="WQF88240.1"/>
    <property type="molecule type" value="Genomic_DNA"/>
</dbReference>
<dbReference type="RefSeq" id="XP_062785461.1">
    <property type="nucleotide sequence ID" value="XM_062929410.1"/>
</dbReference>
<accession>A0AAX4IYB8</accession>
<protein>
    <submittedName>
        <fullName evidence="1">Uncharacterized protein</fullName>
    </submittedName>
</protein>